<proteinExistence type="predicted"/>
<feature type="transmembrane region" description="Helical" evidence="2">
    <location>
        <begin position="52"/>
        <end position="85"/>
    </location>
</feature>
<evidence type="ECO:0000313" key="3">
    <source>
        <dbReference type="EMBL" id="KAG5172010.1"/>
    </source>
</evidence>
<keyword evidence="2" id="KW-1133">Transmembrane helix</keyword>
<feature type="transmembrane region" description="Helical" evidence="2">
    <location>
        <begin position="105"/>
        <end position="128"/>
    </location>
</feature>
<sequence length="389" mass="43025">MNTALTNQPPYNIARFSGFFIESVLTGIYWVHFYSYIENIRKRSRECGENMFISPIFAVGMTLFIGATGHFLVLVISSFIALSNISNTDTPMDQRGYLSLSPNWSVAYNAFYIMVPVVADAFLIYRLFIVWQRNYIIAIPAACICVSLLATASVAAHLFTTSIDSIFDRSRRWIVAAFALTFACNIYCTFFISLRVWLAQRSVRGAKVTSQTKLQRYIEILVQSAALYCLLVCLSLIFSIVESNALYMSVAATCPIIGICFCMIVTRPYNAETGQTFAAVTSVPHHWQGVATNDEGQTMMIDEPPLTPDTPGSAGTEVPTSRDESDAEKGRPRSDTGDTEKRELENVIGHHSFQSTINMPPASESSDGVVSEANFGAEKDTMTETPDVV</sequence>
<reference evidence="3" key="1">
    <citation type="submission" date="2021-02" db="EMBL/GenBank/DDBJ databases">
        <title>Psilocybe cubensis genome.</title>
        <authorList>
            <person name="Mckernan K.J."/>
            <person name="Crawford S."/>
            <person name="Trippe A."/>
            <person name="Kane L.T."/>
            <person name="Mclaughlin S."/>
        </authorList>
    </citation>
    <scope>NUCLEOTIDE SEQUENCE [LARGE SCALE GENOMIC DNA]</scope>
    <source>
        <strain evidence="3">MGC-MH-2018</strain>
    </source>
</reference>
<dbReference type="AlphaFoldDB" id="A0A8H8CNP6"/>
<comment type="caution">
    <text evidence="3">The sequence shown here is derived from an EMBL/GenBank/DDBJ whole genome shotgun (WGS) entry which is preliminary data.</text>
</comment>
<accession>A0A8H8CNP6</accession>
<keyword evidence="2" id="KW-0812">Transmembrane</keyword>
<name>A0A8H8CNP6_PSICU</name>
<evidence type="ECO:0000256" key="2">
    <source>
        <dbReference type="SAM" id="Phobius"/>
    </source>
</evidence>
<feature type="compositionally biased region" description="Basic and acidic residues" evidence="1">
    <location>
        <begin position="320"/>
        <end position="345"/>
    </location>
</feature>
<feature type="region of interest" description="Disordered" evidence="1">
    <location>
        <begin position="298"/>
        <end position="389"/>
    </location>
</feature>
<feature type="transmembrane region" description="Helical" evidence="2">
    <location>
        <begin position="246"/>
        <end position="265"/>
    </location>
</feature>
<feature type="compositionally biased region" description="Polar residues" evidence="1">
    <location>
        <begin position="352"/>
        <end position="368"/>
    </location>
</feature>
<feature type="transmembrane region" description="Helical" evidence="2">
    <location>
        <begin position="135"/>
        <end position="160"/>
    </location>
</feature>
<feature type="transmembrane region" description="Helical" evidence="2">
    <location>
        <begin position="12"/>
        <end position="31"/>
    </location>
</feature>
<organism evidence="3">
    <name type="scientific">Psilocybe cubensis</name>
    <name type="common">Psychedelic mushroom</name>
    <name type="synonym">Stropharia cubensis</name>
    <dbReference type="NCBI Taxonomy" id="181762"/>
    <lineage>
        <taxon>Eukaryota</taxon>
        <taxon>Fungi</taxon>
        <taxon>Dikarya</taxon>
        <taxon>Basidiomycota</taxon>
        <taxon>Agaricomycotina</taxon>
        <taxon>Agaricomycetes</taxon>
        <taxon>Agaricomycetidae</taxon>
        <taxon>Agaricales</taxon>
        <taxon>Agaricineae</taxon>
        <taxon>Strophariaceae</taxon>
        <taxon>Psilocybe</taxon>
    </lineage>
</organism>
<feature type="transmembrane region" description="Helical" evidence="2">
    <location>
        <begin position="172"/>
        <end position="198"/>
    </location>
</feature>
<gene>
    <name evidence="3" type="ORF">JR316_004099</name>
</gene>
<keyword evidence="2" id="KW-0472">Membrane</keyword>
<dbReference type="EMBL" id="JAFIQS010000003">
    <property type="protein sequence ID" value="KAG5172010.1"/>
    <property type="molecule type" value="Genomic_DNA"/>
</dbReference>
<feature type="transmembrane region" description="Helical" evidence="2">
    <location>
        <begin position="218"/>
        <end position="240"/>
    </location>
</feature>
<protein>
    <submittedName>
        <fullName evidence="3">Uncharacterized protein</fullName>
    </submittedName>
</protein>
<evidence type="ECO:0000256" key="1">
    <source>
        <dbReference type="SAM" id="MobiDB-lite"/>
    </source>
</evidence>